<sequence>MTVINFSGHPAVQNAIVNQLNQTGESVAPEVMMHFRAMAHAHDVLFGDQMMVSEHVDA</sequence>
<dbReference type="RefSeq" id="WP_155431749.1">
    <property type="nucleotide sequence ID" value="NZ_WNJO01000007.1"/>
</dbReference>
<comment type="caution">
    <text evidence="1">The sequence shown here is derived from an EMBL/GenBank/DDBJ whole genome shotgun (WGS) entry which is preliminary data.</text>
</comment>
<accession>A0A7X2XVP5</accession>
<evidence type="ECO:0000313" key="2">
    <source>
        <dbReference type="Proteomes" id="UP000466388"/>
    </source>
</evidence>
<proteinExistence type="predicted"/>
<dbReference type="AlphaFoldDB" id="A0A7X2XVP5"/>
<organism evidence="1 2">
    <name type="scientific">Secundilactobacillus folii</name>
    <dbReference type="NCBI Taxonomy" id="2678357"/>
    <lineage>
        <taxon>Bacteria</taxon>
        <taxon>Bacillati</taxon>
        <taxon>Bacillota</taxon>
        <taxon>Bacilli</taxon>
        <taxon>Lactobacillales</taxon>
        <taxon>Lactobacillaceae</taxon>
        <taxon>Secundilactobacillus</taxon>
    </lineage>
</organism>
<keyword evidence="2" id="KW-1185">Reference proteome</keyword>
<name>A0A7X2XVP5_9LACO</name>
<protein>
    <submittedName>
        <fullName evidence="1">Uncharacterized protein</fullName>
    </submittedName>
</protein>
<reference evidence="1 2" key="1">
    <citation type="submission" date="2019-11" db="EMBL/GenBank/DDBJ databases">
        <title>Lactobacillus sp. nov. CRM56-3, isolated from fermented tea leaves.</title>
        <authorList>
            <person name="Phuengjayaem S."/>
            <person name="Tanasupawat S."/>
        </authorList>
    </citation>
    <scope>NUCLEOTIDE SEQUENCE [LARGE SCALE GENOMIC DNA]</scope>
    <source>
        <strain evidence="1 2">CRM56-3</strain>
    </source>
</reference>
<evidence type="ECO:0000313" key="1">
    <source>
        <dbReference type="EMBL" id="MTV82481.1"/>
    </source>
</evidence>
<dbReference type="Proteomes" id="UP000466388">
    <property type="component" value="Unassembled WGS sequence"/>
</dbReference>
<gene>
    <name evidence="1" type="ORF">GM612_07435</name>
</gene>
<dbReference type="EMBL" id="WNJO01000007">
    <property type="protein sequence ID" value="MTV82481.1"/>
    <property type="molecule type" value="Genomic_DNA"/>
</dbReference>